<evidence type="ECO:0000313" key="5">
    <source>
        <dbReference type="EMBL" id="MBG0563981.1"/>
    </source>
</evidence>
<dbReference type="EMBL" id="JADQTO010000009">
    <property type="protein sequence ID" value="MBG0563981.1"/>
    <property type="molecule type" value="Genomic_DNA"/>
</dbReference>
<dbReference type="InterPro" id="IPR038261">
    <property type="entry name" value="GPP34-like_sf"/>
</dbReference>
<comment type="caution">
    <text evidence="5">The sequence shown here is derived from an EMBL/GenBank/DDBJ whole genome shotgun (WGS) entry which is preliminary data.</text>
</comment>
<keyword evidence="2" id="KW-0333">Golgi apparatus</keyword>
<evidence type="ECO:0000256" key="3">
    <source>
        <dbReference type="ARBA" id="ARBA00023121"/>
    </source>
</evidence>
<keyword evidence="4" id="KW-0472">Membrane</keyword>
<dbReference type="GO" id="GO:0012505">
    <property type="term" value="C:endomembrane system"/>
    <property type="evidence" value="ECO:0007669"/>
    <property type="project" value="UniProtKB-ARBA"/>
</dbReference>
<name>A0A931CCC0_9ACTN</name>
<dbReference type="Pfam" id="PF05719">
    <property type="entry name" value="GPP34"/>
    <property type="match status" value="1"/>
</dbReference>
<dbReference type="RefSeq" id="WP_196415750.1">
    <property type="nucleotide sequence ID" value="NZ_JADQTO010000009.1"/>
</dbReference>
<keyword evidence="6" id="KW-1185">Reference proteome</keyword>
<dbReference type="AlphaFoldDB" id="A0A931CCC0"/>
<dbReference type="Proteomes" id="UP000598146">
    <property type="component" value="Unassembled WGS sequence"/>
</dbReference>
<evidence type="ECO:0000256" key="1">
    <source>
        <dbReference type="ARBA" id="ARBA00004255"/>
    </source>
</evidence>
<evidence type="ECO:0000313" key="6">
    <source>
        <dbReference type="Proteomes" id="UP000598146"/>
    </source>
</evidence>
<comment type="subcellular location">
    <subcellularLocation>
        <location evidence="1">Golgi apparatus membrane</location>
        <topology evidence="1">Peripheral membrane protein</topology>
        <orientation evidence="1">Cytoplasmic side</orientation>
    </subcellularLocation>
</comment>
<dbReference type="Gene3D" id="1.10.3630.10">
    <property type="entry name" value="yeast vps74-n-term truncation variant domain like"/>
    <property type="match status" value="1"/>
</dbReference>
<reference evidence="5" key="1">
    <citation type="submission" date="2020-11" db="EMBL/GenBank/DDBJ databases">
        <title>Isolation and identification of active actinomycetes.</title>
        <authorList>
            <person name="Sun X."/>
        </authorList>
    </citation>
    <scope>NUCLEOTIDE SEQUENCE</scope>
    <source>
        <strain evidence="5">NEAU-A11</strain>
    </source>
</reference>
<gene>
    <name evidence="5" type="ORF">I4J89_21270</name>
</gene>
<dbReference type="InterPro" id="IPR008628">
    <property type="entry name" value="GPP34-like"/>
</dbReference>
<proteinExistence type="predicted"/>
<protein>
    <submittedName>
        <fullName evidence="5">GPP34 family phosphoprotein</fullName>
    </submittedName>
</protein>
<evidence type="ECO:0000256" key="2">
    <source>
        <dbReference type="ARBA" id="ARBA00023034"/>
    </source>
</evidence>
<dbReference type="GO" id="GO:0070273">
    <property type="term" value="F:phosphatidylinositol-4-phosphate binding"/>
    <property type="evidence" value="ECO:0007669"/>
    <property type="project" value="InterPro"/>
</dbReference>
<evidence type="ECO:0000256" key="4">
    <source>
        <dbReference type="ARBA" id="ARBA00023136"/>
    </source>
</evidence>
<dbReference type="GO" id="GO:0005737">
    <property type="term" value="C:cytoplasm"/>
    <property type="evidence" value="ECO:0007669"/>
    <property type="project" value="UniProtKB-ARBA"/>
</dbReference>
<sequence>MAVPGTLPQRVFLLAYHPGKGRVPWDTNLGAMLRAAALADLYLKGHLTDANGRATTDGPHPCHDYLLEALLEEIAESKPRKWQFWVERRQRVAVTAVRQQLSDGGWVRLEPRRILGLFPTTRVTIRDPRVRKQLLGRVNDALKSPVGRVDPADAALVAIVAAGDLSHVLDRRTRRAHKRRIQELTELTGPIGPALRKSIRDTAAAAAG</sequence>
<keyword evidence="3" id="KW-0446">Lipid-binding</keyword>
<organism evidence="5 6">
    <name type="scientific">Actinoplanes aureus</name>
    <dbReference type="NCBI Taxonomy" id="2792083"/>
    <lineage>
        <taxon>Bacteria</taxon>
        <taxon>Bacillati</taxon>
        <taxon>Actinomycetota</taxon>
        <taxon>Actinomycetes</taxon>
        <taxon>Micromonosporales</taxon>
        <taxon>Micromonosporaceae</taxon>
        <taxon>Actinoplanes</taxon>
    </lineage>
</organism>
<accession>A0A931CCC0</accession>